<proteinExistence type="predicted"/>
<evidence type="ECO:0000313" key="3">
    <source>
        <dbReference type="Proteomes" id="UP001286456"/>
    </source>
</evidence>
<reference evidence="2" key="1">
    <citation type="journal article" date="2023" name="Mol. Phylogenet. Evol.">
        <title>Genome-scale phylogeny and comparative genomics of the fungal order Sordariales.</title>
        <authorList>
            <person name="Hensen N."/>
            <person name="Bonometti L."/>
            <person name="Westerberg I."/>
            <person name="Brannstrom I.O."/>
            <person name="Guillou S."/>
            <person name="Cros-Aarteil S."/>
            <person name="Calhoun S."/>
            <person name="Haridas S."/>
            <person name="Kuo A."/>
            <person name="Mondo S."/>
            <person name="Pangilinan J."/>
            <person name="Riley R."/>
            <person name="LaButti K."/>
            <person name="Andreopoulos B."/>
            <person name="Lipzen A."/>
            <person name="Chen C."/>
            <person name="Yan M."/>
            <person name="Daum C."/>
            <person name="Ng V."/>
            <person name="Clum A."/>
            <person name="Steindorff A."/>
            <person name="Ohm R.A."/>
            <person name="Martin F."/>
            <person name="Silar P."/>
            <person name="Natvig D.O."/>
            <person name="Lalanne C."/>
            <person name="Gautier V."/>
            <person name="Ament-Velasquez S.L."/>
            <person name="Kruys A."/>
            <person name="Hutchinson M.I."/>
            <person name="Powell A.J."/>
            <person name="Barry K."/>
            <person name="Miller A.N."/>
            <person name="Grigoriev I.V."/>
            <person name="Debuchy R."/>
            <person name="Gladieux P."/>
            <person name="Hiltunen Thoren M."/>
            <person name="Johannesson H."/>
        </authorList>
    </citation>
    <scope>NUCLEOTIDE SEQUENCE</scope>
    <source>
        <strain evidence="2">SMH4131-1</strain>
    </source>
</reference>
<dbReference type="InterPro" id="IPR010730">
    <property type="entry name" value="HET"/>
</dbReference>
<dbReference type="InterPro" id="IPR052895">
    <property type="entry name" value="HetReg/Transcr_Mod"/>
</dbReference>
<organism evidence="2 3">
    <name type="scientific">Cercophora scortea</name>
    <dbReference type="NCBI Taxonomy" id="314031"/>
    <lineage>
        <taxon>Eukaryota</taxon>
        <taxon>Fungi</taxon>
        <taxon>Dikarya</taxon>
        <taxon>Ascomycota</taxon>
        <taxon>Pezizomycotina</taxon>
        <taxon>Sordariomycetes</taxon>
        <taxon>Sordariomycetidae</taxon>
        <taxon>Sordariales</taxon>
        <taxon>Lasiosphaeriaceae</taxon>
        <taxon>Cercophora</taxon>
    </lineage>
</organism>
<feature type="domain" description="Heterokaryon incompatibility" evidence="1">
    <location>
        <begin position="171"/>
        <end position="315"/>
    </location>
</feature>
<gene>
    <name evidence="2" type="ORF">B0T19DRAFT_244562</name>
</gene>
<keyword evidence="3" id="KW-1185">Reference proteome</keyword>
<comment type="caution">
    <text evidence="2">The sequence shown here is derived from an EMBL/GenBank/DDBJ whole genome shotgun (WGS) entry which is preliminary data.</text>
</comment>
<reference evidence="2" key="2">
    <citation type="submission" date="2023-06" db="EMBL/GenBank/DDBJ databases">
        <authorList>
            <consortium name="Lawrence Berkeley National Laboratory"/>
            <person name="Haridas S."/>
            <person name="Hensen N."/>
            <person name="Bonometti L."/>
            <person name="Westerberg I."/>
            <person name="Brannstrom I.O."/>
            <person name="Guillou S."/>
            <person name="Cros-Aarteil S."/>
            <person name="Calhoun S."/>
            <person name="Kuo A."/>
            <person name="Mondo S."/>
            <person name="Pangilinan J."/>
            <person name="Riley R."/>
            <person name="Labutti K."/>
            <person name="Andreopoulos B."/>
            <person name="Lipzen A."/>
            <person name="Chen C."/>
            <person name="Yanf M."/>
            <person name="Daum C."/>
            <person name="Ng V."/>
            <person name="Clum A."/>
            <person name="Steindorff A."/>
            <person name="Ohm R."/>
            <person name="Martin F."/>
            <person name="Silar P."/>
            <person name="Natvig D."/>
            <person name="Lalanne C."/>
            <person name="Gautier V."/>
            <person name="Ament-Velasquez S.L."/>
            <person name="Kruys A."/>
            <person name="Hutchinson M.I."/>
            <person name="Powell A.J."/>
            <person name="Barry K."/>
            <person name="Miller A.N."/>
            <person name="Grigoriev I.V."/>
            <person name="Debuchy R."/>
            <person name="Gladieux P."/>
            <person name="Thoren M.H."/>
            <person name="Johannesson H."/>
        </authorList>
    </citation>
    <scope>NUCLEOTIDE SEQUENCE</scope>
    <source>
        <strain evidence="2">SMH4131-1</strain>
    </source>
</reference>
<dbReference type="AlphaFoldDB" id="A0AAE0I975"/>
<sequence length="925" mass="104792">MTSWHETSCNRPDVCLVDGTPFCMSCGSLASLDDFDYSQAPSGLPIPSATRANLGLSWPSSVKYGNTCIGTNGEDITNQVTETVAGLGSFSGDHMNISPPDSPALIEADPWRLESEMPAHKPHAQDRTRADPSSGLIGTDQIRLLRLSKGQASEPFHGILQVVHLKYFPEYEALSYTWADENGDANRRKRIYLGNDWEIFPITTNCEAALRCLRLPNRERTIWVDAICIDQTSTDERSHQVQLMPVIYATAQRVLVYSGHIDPERDIRADRQEKGRPVTADYRPSRWEQQWEQEWEQFDGRLKTPYFFRSWIIQEIAVARTALVSNGTTWHAWPIYNKSEKATRFLPWIRHFDSPKYKTSNDLVQLVIDTWSSQASDPRDKIFALLGVISGAAVDGLVADYSLSTEHIYTGFAAFALLKQGMTNLFKYAGVNVKSHSLPSWVPDFELLSNDWSIMSRLEQFHSTSTQDNLLYEFKEERIWTDSISRLEIIRVADRNRNPFADASVHGLTGALCLPGIKIAELANNFSRSITKDGFSVFEGSLFITAMPYVEEQDSVFFLQGFDSPVVLRRHHADRDDIFTFVGMCYVRYQTGMAMKRPLHPLSDPFSGPLQNWPHDIQDWSALLPSRLANNFKHSTSDLQIQGIAALSSALKSIANSNRALSRWQADLCESLGLEAERIWASIIQVPWSGRVPYSPAGRFHSMQSAIPVLGDLKRALKDQSTMCESTTLLLEKLEGYRRLGALSTNQMDEVNNPIAELRTSNVRLLQEECFSGREWRNAITAELRELRFSSMMRERRFNSMMRDEPTSLRRSIVGNSLFESSPRWYLYQLDDIGASAWHRLCREQSSKAITFLRKAIQEGNNEGEKAYLARLRKENIEEASYWKQVFEMAVSEIDVVILAMNVLVEQQTGGVALSGGGWKRIVII</sequence>
<accession>A0AAE0I975</accession>
<protein>
    <submittedName>
        <fullName evidence="2">Heterokaryon incompatibility protein-domain-containing protein</fullName>
    </submittedName>
</protein>
<evidence type="ECO:0000259" key="1">
    <source>
        <dbReference type="Pfam" id="PF06985"/>
    </source>
</evidence>
<evidence type="ECO:0000313" key="2">
    <source>
        <dbReference type="EMBL" id="KAK3320640.1"/>
    </source>
</evidence>
<dbReference type="PANTHER" id="PTHR24148:SF81">
    <property type="entry name" value="HETEROKARYON INCOMPATIBILITY DOMAIN-CONTAINING PROTEIN"/>
    <property type="match status" value="1"/>
</dbReference>
<dbReference type="Proteomes" id="UP001286456">
    <property type="component" value="Unassembled WGS sequence"/>
</dbReference>
<name>A0AAE0I975_9PEZI</name>
<dbReference type="Pfam" id="PF06985">
    <property type="entry name" value="HET"/>
    <property type="match status" value="1"/>
</dbReference>
<dbReference type="EMBL" id="JAUEPO010000005">
    <property type="protein sequence ID" value="KAK3320640.1"/>
    <property type="molecule type" value="Genomic_DNA"/>
</dbReference>
<dbReference type="PANTHER" id="PTHR24148">
    <property type="entry name" value="ANKYRIN REPEAT DOMAIN-CONTAINING PROTEIN 39 HOMOLOG-RELATED"/>
    <property type="match status" value="1"/>
</dbReference>